<name>A0A6V7WD47_MELEN</name>
<organism evidence="2 3">
    <name type="scientific">Meloidogyne enterolobii</name>
    <name type="common">Root-knot nematode worm</name>
    <name type="synonym">Meloidogyne mayaguensis</name>
    <dbReference type="NCBI Taxonomy" id="390850"/>
    <lineage>
        <taxon>Eukaryota</taxon>
        <taxon>Metazoa</taxon>
        <taxon>Ecdysozoa</taxon>
        <taxon>Nematoda</taxon>
        <taxon>Chromadorea</taxon>
        <taxon>Rhabditida</taxon>
        <taxon>Tylenchina</taxon>
        <taxon>Tylenchomorpha</taxon>
        <taxon>Tylenchoidea</taxon>
        <taxon>Meloidogynidae</taxon>
        <taxon>Meloidogyninae</taxon>
        <taxon>Meloidogyne</taxon>
    </lineage>
</organism>
<sequence length="173" mass="20592">MPYQKVSDECASILNCSVKSLRDQLNHPDNRVLILKELLGRKVQTTYEDKNGFKKVFVIGGLSRQGATSLKSYGKLRFPFNVSVAAHFYARHRIRLRYPFLHCIIERFRHRKQDRFYPMELLELIDDKEDQKDNTNDWMEQLYSDMSTKCNIFDEQEKTDEDMYCYSGDLSQW</sequence>
<dbReference type="GO" id="GO:0003723">
    <property type="term" value="F:RNA binding"/>
    <property type="evidence" value="ECO:0007669"/>
    <property type="project" value="InterPro"/>
</dbReference>
<gene>
    <name evidence="2" type="ORF">MENT_LOCUS37303</name>
</gene>
<dbReference type="SUPFAM" id="SSF101690">
    <property type="entry name" value="PAZ domain"/>
    <property type="match status" value="1"/>
</dbReference>
<dbReference type="InterPro" id="IPR036085">
    <property type="entry name" value="PAZ_dom_sf"/>
</dbReference>
<dbReference type="PROSITE" id="PS50821">
    <property type="entry name" value="PAZ"/>
    <property type="match status" value="1"/>
</dbReference>
<dbReference type="AlphaFoldDB" id="A0A6V7WD47"/>
<protein>
    <recommendedName>
        <fullName evidence="1">PAZ domain-containing protein</fullName>
    </recommendedName>
</protein>
<evidence type="ECO:0000313" key="2">
    <source>
        <dbReference type="EMBL" id="CAD2184916.1"/>
    </source>
</evidence>
<dbReference type="InterPro" id="IPR003100">
    <property type="entry name" value="PAZ_dom"/>
</dbReference>
<proteinExistence type="predicted"/>
<dbReference type="Proteomes" id="UP000580250">
    <property type="component" value="Unassembled WGS sequence"/>
</dbReference>
<evidence type="ECO:0000313" key="3">
    <source>
        <dbReference type="Proteomes" id="UP000580250"/>
    </source>
</evidence>
<dbReference type="CDD" id="cd02846">
    <property type="entry name" value="PAZ_argonaute_like"/>
    <property type="match status" value="1"/>
</dbReference>
<dbReference type="Pfam" id="PF02170">
    <property type="entry name" value="PAZ"/>
    <property type="match status" value="1"/>
</dbReference>
<evidence type="ECO:0000259" key="1">
    <source>
        <dbReference type="PROSITE" id="PS50821"/>
    </source>
</evidence>
<reference evidence="2 3" key="1">
    <citation type="submission" date="2020-08" db="EMBL/GenBank/DDBJ databases">
        <authorList>
            <person name="Koutsovoulos G."/>
            <person name="Danchin GJ E."/>
        </authorList>
    </citation>
    <scope>NUCLEOTIDE SEQUENCE [LARGE SCALE GENOMIC DNA]</scope>
</reference>
<feature type="domain" description="PAZ" evidence="1">
    <location>
        <begin position="5"/>
        <end position="126"/>
    </location>
</feature>
<accession>A0A6V7WD47</accession>
<dbReference type="Gene3D" id="2.170.260.10">
    <property type="entry name" value="paz domain"/>
    <property type="match status" value="1"/>
</dbReference>
<comment type="caution">
    <text evidence="2">The sequence shown here is derived from an EMBL/GenBank/DDBJ whole genome shotgun (WGS) entry which is preliminary data.</text>
</comment>
<dbReference type="EMBL" id="CAJEWN010000521">
    <property type="protein sequence ID" value="CAD2184916.1"/>
    <property type="molecule type" value="Genomic_DNA"/>
</dbReference>
<dbReference type="OrthoDB" id="10252740at2759"/>